<dbReference type="Gene3D" id="1.25.40.10">
    <property type="entry name" value="Tetratricopeptide repeat domain"/>
    <property type="match status" value="1"/>
</dbReference>
<dbReference type="InterPro" id="IPR044421">
    <property type="entry name" value="SMYD4_SET"/>
</dbReference>
<dbReference type="GO" id="GO:0042051">
    <property type="term" value="P:compound eye photoreceptor development"/>
    <property type="evidence" value="ECO:0007669"/>
    <property type="project" value="TreeGrafter"/>
</dbReference>
<dbReference type="GO" id="GO:0032259">
    <property type="term" value="P:methylation"/>
    <property type="evidence" value="ECO:0007669"/>
    <property type="project" value="UniProtKB-KW"/>
</dbReference>
<dbReference type="AlphaFoldDB" id="F4WJR5"/>
<dbReference type="InParanoid" id="F4WJR5"/>
<dbReference type="GO" id="GO:0042826">
    <property type="term" value="F:histone deacetylase binding"/>
    <property type="evidence" value="ECO:0007669"/>
    <property type="project" value="TreeGrafter"/>
</dbReference>
<evidence type="ECO:0000256" key="2">
    <source>
        <dbReference type="ARBA" id="ARBA00022679"/>
    </source>
</evidence>
<evidence type="ECO:0000256" key="3">
    <source>
        <dbReference type="ARBA" id="ARBA00022691"/>
    </source>
</evidence>
<dbReference type="PANTHER" id="PTHR46165:SF5">
    <property type="entry name" value="RE32936P"/>
    <property type="match status" value="1"/>
</dbReference>
<dbReference type="SUPFAM" id="SSF82199">
    <property type="entry name" value="SET domain"/>
    <property type="match status" value="1"/>
</dbReference>
<dbReference type="InterPro" id="IPR011990">
    <property type="entry name" value="TPR-like_helical_dom_sf"/>
</dbReference>
<dbReference type="GO" id="GO:0005634">
    <property type="term" value="C:nucleus"/>
    <property type="evidence" value="ECO:0007669"/>
    <property type="project" value="TreeGrafter"/>
</dbReference>
<accession>F4WJR5</accession>
<keyword evidence="2" id="KW-0808">Transferase</keyword>
<name>F4WJR5_ACREC</name>
<dbReference type="GO" id="GO:0005737">
    <property type="term" value="C:cytoplasm"/>
    <property type="evidence" value="ECO:0007669"/>
    <property type="project" value="TreeGrafter"/>
</dbReference>
<organism evidence="6">
    <name type="scientific">Acromyrmex echinatior</name>
    <name type="common">Panamanian leafcutter ant</name>
    <name type="synonym">Acromyrmex octospinosus echinatior</name>
    <dbReference type="NCBI Taxonomy" id="103372"/>
    <lineage>
        <taxon>Eukaryota</taxon>
        <taxon>Metazoa</taxon>
        <taxon>Ecdysozoa</taxon>
        <taxon>Arthropoda</taxon>
        <taxon>Hexapoda</taxon>
        <taxon>Insecta</taxon>
        <taxon>Pterygota</taxon>
        <taxon>Neoptera</taxon>
        <taxon>Endopterygota</taxon>
        <taxon>Hymenoptera</taxon>
        <taxon>Apocrita</taxon>
        <taxon>Aculeata</taxon>
        <taxon>Formicoidea</taxon>
        <taxon>Formicidae</taxon>
        <taxon>Myrmicinae</taxon>
        <taxon>Acromyrmex</taxon>
    </lineage>
</organism>
<evidence type="ECO:0000256" key="4">
    <source>
        <dbReference type="SAM" id="MobiDB-lite"/>
    </source>
</evidence>
<dbReference type="Proteomes" id="UP000007755">
    <property type="component" value="Unassembled WGS sequence"/>
</dbReference>
<dbReference type="PANTHER" id="PTHR46165">
    <property type="entry name" value="SET AND MYND DOMAIN-CONTAINING PROTEIN 4"/>
    <property type="match status" value="1"/>
</dbReference>
<dbReference type="InterPro" id="IPR046341">
    <property type="entry name" value="SET_dom_sf"/>
</dbReference>
<sequence>LPLGSGMSVLSMVALRMVTQEGPRKCLKIYEELKKNDVERVAMLLAATSTTTPTATPDTHDMKSPVSSKSAKRRIRRRKLKESRREEIKKMEEMMEEKGTKESREGDDESVDVAPYNLVTHADKRTSRDFLQRSLMAAFLLKCLQRVGFFANPTPDDEVPGVEEVTVAALLLRNLQLLQFNAHEFFETRMSAEHRFHGSRPVYLGVAIYPSVARFNHDCYPAVTRYFIGRHIVIRAIRGLGPGDVIAENYGPIFTKRTLAERQRTLTGRYWFQCTCKACQEDWPCFENLTNDSVKLRCPTVGCGGLHLRSRQGKPIKCPDCQKKICLEDRLACLRECEALYERGLASMENERVDEAIETFCDALKRFHQVACPPHRDTHLAEIALSSCLADYGNTWRPVAL</sequence>
<keyword evidence="1" id="KW-0489">Methyltransferase</keyword>
<feature type="non-terminal residue" evidence="5">
    <location>
        <position position="1"/>
    </location>
</feature>
<dbReference type="CDD" id="cd10536">
    <property type="entry name" value="SET_SMYD4"/>
    <property type="match status" value="1"/>
</dbReference>
<feature type="region of interest" description="Disordered" evidence="4">
    <location>
        <begin position="49"/>
        <end position="109"/>
    </location>
</feature>
<evidence type="ECO:0000313" key="5">
    <source>
        <dbReference type="EMBL" id="EGI65557.1"/>
    </source>
</evidence>
<keyword evidence="6" id="KW-1185">Reference proteome</keyword>
<dbReference type="STRING" id="103372.F4WJR5"/>
<feature type="compositionally biased region" description="Basic and acidic residues" evidence="4">
    <location>
        <begin position="83"/>
        <end position="104"/>
    </location>
</feature>
<protein>
    <submittedName>
        <fullName evidence="5">SET and MYND domain-containing protein 4</fullName>
    </submittedName>
</protein>
<gene>
    <name evidence="5" type="ORF">G5I_05947</name>
</gene>
<feature type="compositionally biased region" description="Basic residues" evidence="4">
    <location>
        <begin position="70"/>
        <end position="82"/>
    </location>
</feature>
<dbReference type="Gene3D" id="2.170.270.10">
    <property type="entry name" value="SET domain"/>
    <property type="match status" value="1"/>
</dbReference>
<dbReference type="eggNOG" id="KOG2084">
    <property type="taxonomic scope" value="Eukaryota"/>
</dbReference>
<dbReference type="OrthoDB" id="1028014at2759"/>
<keyword evidence="3" id="KW-0949">S-adenosyl-L-methionine</keyword>
<reference evidence="5" key="1">
    <citation type="submission" date="2011-02" db="EMBL/GenBank/DDBJ databases">
        <title>The genome of the leaf-cutting ant Acromyrmex echinatior suggests key adaptations to social evolution and fungus farming.</title>
        <authorList>
            <person name="Nygaard S."/>
            <person name="Zhang G."/>
        </authorList>
    </citation>
    <scope>NUCLEOTIDE SEQUENCE</scope>
</reference>
<dbReference type="EMBL" id="GL888186">
    <property type="protein sequence ID" value="EGI65557.1"/>
    <property type="molecule type" value="Genomic_DNA"/>
</dbReference>
<proteinExistence type="predicted"/>
<evidence type="ECO:0000256" key="1">
    <source>
        <dbReference type="ARBA" id="ARBA00022603"/>
    </source>
</evidence>
<dbReference type="InterPro" id="IPR052097">
    <property type="entry name" value="SET-MYND_domain_protein"/>
</dbReference>
<dbReference type="GO" id="GO:0008168">
    <property type="term" value="F:methyltransferase activity"/>
    <property type="evidence" value="ECO:0007669"/>
    <property type="project" value="UniProtKB-KW"/>
</dbReference>
<evidence type="ECO:0000313" key="6">
    <source>
        <dbReference type="Proteomes" id="UP000007755"/>
    </source>
</evidence>